<feature type="domain" description="RNA-binding S4" evidence="6">
    <location>
        <begin position="1"/>
        <end position="66"/>
    </location>
</feature>
<name>A0ABS7WP49_9BACT</name>
<dbReference type="SUPFAM" id="SSF55174">
    <property type="entry name" value="Alpha-L RNA-binding motif"/>
    <property type="match status" value="1"/>
</dbReference>
<dbReference type="Proteomes" id="UP000786183">
    <property type="component" value="Unassembled WGS sequence"/>
</dbReference>
<dbReference type="InterPro" id="IPR036986">
    <property type="entry name" value="S4_RNA-bd_sf"/>
</dbReference>
<reference evidence="7 8" key="1">
    <citation type="submission" date="2020-07" db="EMBL/GenBank/DDBJ databases">
        <title>Transfer of Campylobacter canadensis to the novel genus Avispirillum gen. nov., that also includes two novel species recovered from migratory waterfowl: Avispirillum anseris sp. nov. and Avispirillum brantae sp. nov.</title>
        <authorList>
            <person name="Miller W.G."/>
            <person name="Chapman M.H."/>
            <person name="Yee E."/>
            <person name="Inglis G.D."/>
        </authorList>
    </citation>
    <scope>NUCLEOTIDE SEQUENCE [LARGE SCALE GENOMIC DNA]</scope>
    <source>
        <strain evidence="7 8">L283</strain>
    </source>
</reference>
<protein>
    <submittedName>
        <fullName evidence="7">RNA-binding S4 domain-containing protein</fullName>
    </submittedName>
</protein>
<evidence type="ECO:0000256" key="2">
    <source>
        <dbReference type="ARBA" id="ARBA00022730"/>
    </source>
</evidence>
<accession>A0ABS7WP49</accession>
<evidence type="ECO:0000256" key="3">
    <source>
        <dbReference type="ARBA" id="ARBA00022884"/>
    </source>
</evidence>
<sequence length="81" mass="9087">MRVDKFLNAVNITKRRAISLDMCKNQVIAINGVLAKPSKEVKIGDIITLKLLDNEISYKVLALPSTKNIAKAKMNEYVEKL</sequence>
<keyword evidence="8" id="KW-1185">Reference proteome</keyword>
<keyword evidence="1" id="KW-0820">tRNA-binding</keyword>
<evidence type="ECO:0000256" key="4">
    <source>
        <dbReference type="ARBA" id="ARBA00022917"/>
    </source>
</evidence>
<gene>
    <name evidence="7" type="ORF">AVCANL283_00255</name>
</gene>
<proteinExistence type="predicted"/>
<dbReference type="CDD" id="cd00165">
    <property type="entry name" value="S4"/>
    <property type="match status" value="1"/>
</dbReference>
<evidence type="ECO:0000256" key="1">
    <source>
        <dbReference type="ARBA" id="ARBA00022555"/>
    </source>
</evidence>
<evidence type="ECO:0000313" key="8">
    <source>
        <dbReference type="Proteomes" id="UP000786183"/>
    </source>
</evidence>
<dbReference type="Gene3D" id="3.10.290.10">
    <property type="entry name" value="RNA-binding S4 domain"/>
    <property type="match status" value="1"/>
</dbReference>
<dbReference type="InterPro" id="IPR002942">
    <property type="entry name" value="S4_RNA-bd"/>
</dbReference>
<keyword evidence="3 5" id="KW-0694">RNA-binding</keyword>
<dbReference type="RefSeq" id="WP_172232207.1">
    <property type="nucleotide sequence ID" value="NZ_CP035946.1"/>
</dbReference>
<dbReference type="InterPro" id="IPR025490">
    <property type="entry name" value="RqcP"/>
</dbReference>
<organism evidence="7 8">
    <name type="scientific">Campylobacter canadensis</name>
    <dbReference type="NCBI Taxonomy" id="449520"/>
    <lineage>
        <taxon>Bacteria</taxon>
        <taxon>Pseudomonadati</taxon>
        <taxon>Campylobacterota</taxon>
        <taxon>Epsilonproteobacteria</taxon>
        <taxon>Campylobacterales</taxon>
        <taxon>Campylobacteraceae</taxon>
        <taxon>Campylobacter</taxon>
    </lineage>
</organism>
<keyword evidence="2" id="KW-0699">rRNA-binding</keyword>
<dbReference type="EMBL" id="JACGBB010000001">
    <property type="protein sequence ID" value="MBZ7986543.1"/>
    <property type="molecule type" value="Genomic_DNA"/>
</dbReference>
<dbReference type="SMART" id="SM00363">
    <property type="entry name" value="S4"/>
    <property type="match status" value="1"/>
</dbReference>
<keyword evidence="4" id="KW-0648">Protein biosynthesis</keyword>
<evidence type="ECO:0000259" key="6">
    <source>
        <dbReference type="SMART" id="SM00363"/>
    </source>
</evidence>
<dbReference type="PIRSF" id="PIRSF038881">
    <property type="entry name" value="RNAbp_HP1423"/>
    <property type="match status" value="1"/>
</dbReference>
<dbReference type="PROSITE" id="PS50889">
    <property type="entry name" value="S4"/>
    <property type="match status" value="1"/>
</dbReference>
<dbReference type="Pfam" id="PF01479">
    <property type="entry name" value="S4"/>
    <property type="match status" value="1"/>
</dbReference>
<evidence type="ECO:0000256" key="5">
    <source>
        <dbReference type="PROSITE-ProRule" id="PRU00182"/>
    </source>
</evidence>
<evidence type="ECO:0000313" key="7">
    <source>
        <dbReference type="EMBL" id="MBZ7986543.1"/>
    </source>
</evidence>
<comment type="caution">
    <text evidence="7">The sequence shown here is derived from an EMBL/GenBank/DDBJ whole genome shotgun (WGS) entry which is preliminary data.</text>
</comment>